<dbReference type="PROSITE" id="PS50850">
    <property type="entry name" value="MFS"/>
    <property type="match status" value="1"/>
</dbReference>
<organism evidence="11 12">
    <name type="scientific">Gomphillus americanus</name>
    <dbReference type="NCBI Taxonomy" id="1940652"/>
    <lineage>
        <taxon>Eukaryota</taxon>
        <taxon>Fungi</taxon>
        <taxon>Dikarya</taxon>
        <taxon>Ascomycota</taxon>
        <taxon>Pezizomycotina</taxon>
        <taxon>Lecanoromycetes</taxon>
        <taxon>OSLEUM clade</taxon>
        <taxon>Ostropomycetidae</taxon>
        <taxon>Ostropales</taxon>
        <taxon>Graphidaceae</taxon>
        <taxon>Gomphilloideae</taxon>
        <taxon>Gomphillus</taxon>
    </lineage>
</organism>
<dbReference type="Pfam" id="PF00083">
    <property type="entry name" value="Sugar_tr"/>
    <property type="match status" value="1"/>
</dbReference>
<feature type="transmembrane region" description="Helical" evidence="9">
    <location>
        <begin position="177"/>
        <end position="198"/>
    </location>
</feature>
<feature type="transmembrane region" description="Helical" evidence="9">
    <location>
        <begin position="280"/>
        <end position="302"/>
    </location>
</feature>
<reference evidence="11" key="1">
    <citation type="submission" date="2021-03" db="EMBL/GenBank/DDBJ databases">
        <authorList>
            <person name="Tagirdzhanova G."/>
        </authorList>
    </citation>
    <scope>NUCLEOTIDE SEQUENCE</scope>
</reference>
<keyword evidence="3 7" id="KW-0813">Transport</keyword>
<dbReference type="PRINTS" id="PR00171">
    <property type="entry name" value="SUGRTRNSPORT"/>
</dbReference>
<name>A0A8H3ESJ5_9LECA</name>
<dbReference type="InterPro" id="IPR003663">
    <property type="entry name" value="Sugar/inositol_transpt"/>
</dbReference>
<dbReference type="Proteomes" id="UP000664169">
    <property type="component" value="Unassembled WGS sequence"/>
</dbReference>
<accession>A0A8H3ESJ5</accession>
<feature type="transmembrane region" description="Helical" evidence="9">
    <location>
        <begin position="372"/>
        <end position="391"/>
    </location>
</feature>
<dbReference type="InterPro" id="IPR005828">
    <property type="entry name" value="MFS_sugar_transport-like"/>
</dbReference>
<evidence type="ECO:0000256" key="2">
    <source>
        <dbReference type="ARBA" id="ARBA00010992"/>
    </source>
</evidence>
<evidence type="ECO:0000313" key="11">
    <source>
        <dbReference type="EMBL" id="CAF9909658.1"/>
    </source>
</evidence>
<keyword evidence="6 9" id="KW-0472">Membrane</keyword>
<feature type="transmembrane region" description="Helical" evidence="9">
    <location>
        <begin position="58"/>
        <end position="77"/>
    </location>
</feature>
<proteinExistence type="inferred from homology"/>
<comment type="similarity">
    <text evidence="2 7">Belongs to the major facilitator superfamily. Sugar transporter (TC 2.A.1.1) family.</text>
</comment>
<evidence type="ECO:0000256" key="7">
    <source>
        <dbReference type="RuleBase" id="RU003346"/>
    </source>
</evidence>
<evidence type="ECO:0000259" key="10">
    <source>
        <dbReference type="PROSITE" id="PS50850"/>
    </source>
</evidence>
<dbReference type="GO" id="GO:0005351">
    <property type="term" value="F:carbohydrate:proton symporter activity"/>
    <property type="evidence" value="ECO:0007669"/>
    <property type="project" value="TreeGrafter"/>
</dbReference>
<evidence type="ECO:0000256" key="1">
    <source>
        <dbReference type="ARBA" id="ARBA00004141"/>
    </source>
</evidence>
<feature type="region of interest" description="Disordered" evidence="8">
    <location>
        <begin position="502"/>
        <end position="524"/>
    </location>
</feature>
<keyword evidence="12" id="KW-1185">Reference proteome</keyword>
<feature type="transmembrane region" description="Helical" evidence="9">
    <location>
        <begin position="339"/>
        <end position="360"/>
    </location>
</feature>
<evidence type="ECO:0000256" key="3">
    <source>
        <dbReference type="ARBA" id="ARBA00022448"/>
    </source>
</evidence>
<dbReference type="InterPro" id="IPR050360">
    <property type="entry name" value="MFS_Sugar_Transporters"/>
</dbReference>
<dbReference type="Gene3D" id="1.20.1250.20">
    <property type="entry name" value="MFS general substrate transporter like domains"/>
    <property type="match status" value="1"/>
</dbReference>
<sequence length="541" mass="60557">MAPYFGFRGGWLTFWITVACATDMTLFGYDQGVFGGVIVTDDFLNTLDLAGPEHTSTVGTVTAIYDIGCFLGAVIAIWMGERLGRKKTILIGTSIMTIGAIIQISAYSVAQMIIGRIIAGIGNGINTSTAPIWQSETSQIKWRGKLVIIEMICNIGGFSLSNWMTFGFSYLSGPISWRFPLAFQLVFMIILFSTVPWLPESPRWLIAQDMEDEAFDILAALEDKDVNDPFILAQHKEIVYAVQYERQYSVGWMDLLRGKTGANGGTSTIRRLILGMGTQAMQQISGINVFSYYLPTVLISSVGLDNKLARLLAACNSVSYLLFSLIAIPNVERWGRRKLMIFGAAGLCFCCLMITALLAFNFPETYSNSKQIASASIVFFFLYYVFFGIGWQGVPWLYPVEINSLSMRSKGAAMGTATNWIFNFMVVEITPIGIQNLGWRFYIIWCIFNLLFIPTVYLFYPETAGRTLEDIDRYFREQPGLLVYKDKDAISSKRPQKYIEHEQRELRRASSVDPGTLRKGSRIGSVSFDPAELGIKDLEKV</sequence>
<feature type="transmembrane region" description="Helical" evidence="9">
    <location>
        <begin position="89"/>
        <end position="107"/>
    </location>
</feature>
<dbReference type="SUPFAM" id="SSF103473">
    <property type="entry name" value="MFS general substrate transporter"/>
    <property type="match status" value="1"/>
</dbReference>
<feature type="transmembrane region" description="Helical" evidence="9">
    <location>
        <begin position="440"/>
        <end position="460"/>
    </location>
</feature>
<gene>
    <name evidence="11" type="ORF">GOMPHAMPRED_006833</name>
</gene>
<feature type="transmembrane region" description="Helical" evidence="9">
    <location>
        <begin position="308"/>
        <end position="327"/>
    </location>
</feature>
<dbReference type="GO" id="GO:0016020">
    <property type="term" value="C:membrane"/>
    <property type="evidence" value="ECO:0007669"/>
    <property type="project" value="UniProtKB-SubCell"/>
</dbReference>
<feature type="domain" description="Major facilitator superfamily (MFS) profile" evidence="10">
    <location>
        <begin position="16"/>
        <end position="464"/>
    </location>
</feature>
<comment type="caution">
    <text evidence="11">The sequence shown here is derived from an EMBL/GenBank/DDBJ whole genome shotgun (WGS) entry which is preliminary data.</text>
</comment>
<dbReference type="PROSITE" id="PS00216">
    <property type="entry name" value="SUGAR_TRANSPORT_1"/>
    <property type="match status" value="1"/>
</dbReference>
<dbReference type="InterPro" id="IPR036259">
    <property type="entry name" value="MFS_trans_sf"/>
</dbReference>
<evidence type="ECO:0000256" key="9">
    <source>
        <dbReference type="SAM" id="Phobius"/>
    </source>
</evidence>
<comment type="subcellular location">
    <subcellularLocation>
        <location evidence="1">Membrane</location>
        <topology evidence="1">Multi-pass membrane protein</topology>
    </subcellularLocation>
</comment>
<keyword evidence="5 9" id="KW-1133">Transmembrane helix</keyword>
<evidence type="ECO:0000256" key="8">
    <source>
        <dbReference type="SAM" id="MobiDB-lite"/>
    </source>
</evidence>
<evidence type="ECO:0000256" key="4">
    <source>
        <dbReference type="ARBA" id="ARBA00022692"/>
    </source>
</evidence>
<dbReference type="InterPro" id="IPR020846">
    <property type="entry name" value="MFS_dom"/>
</dbReference>
<dbReference type="OrthoDB" id="6339427at2759"/>
<dbReference type="PANTHER" id="PTHR48022:SF26">
    <property type="entry name" value="MAJOR FACILITATOR SUPERFAMILY (MFS) PROFILE DOMAIN-CONTAINING PROTEIN-RELATED"/>
    <property type="match status" value="1"/>
</dbReference>
<feature type="transmembrane region" description="Helical" evidence="9">
    <location>
        <begin position="146"/>
        <end position="171"/>
    </location>
</feature>
<dbReference type="InterPro" id="IPR005829">
    <property type="entry name" value="Sugar_transporter_CS"/>
</dbReference>
<protein>
    <recommendedName>
        <fullName evidence="10">Major facilitator superfamily (MFS) profile domain-containing protein</fullName>
    </recommendedName>
</protein>
<feature type="transmembrane region" description="Helical" evidence="9">
    <location>
        <begin position="12"/>
        <end position="38"/>
    </location>
</feature>
<dbReference type="EMBL" id="CAJPDQ010000005">
    <property type="protein sequence ID" value="CAF9909658.1"/>
    <property type="molecule type" value="Genomic_DNA"/>
</dbReference>
<dbReference type="AlphaFoldDB" id="A0A8H3ESJ5"/>
<dbReference type="PANTHER" id="PTHR48022">
    <property type="entry name" value="PLASTIDIC GLUCOSE TRANSPORTER 4"/>
    <property type="match status" value="1"/>
</dbReference>
<evidence type="ECO:0000313" key="12">
    <source>
        <dbReference type="Proteomes" id="UP000664169"/>
    </source>
</evidence>
<keyword evidence="4 9" id="KW-0812">Transmembrane</keyword>
<evidence type="ECO:0000256" key="5">
    <source>
        <dbReference type="ARBA" id="ARBA00022989"/>
    </source>
</evidence>
<dbReference type="FunFam" id="1.20.1250.20:FF:000061">
    <property type="entry name" value="MFS sugar transporter"/>
    <property type="match status" value="1"/>
</dbReference>
<feature type="transmembrane region" description="Helical" evidence="9">
    <location>
        <begin position="412"/>
        <end position="434"/>
    </location>
</feature>
<evidence type="ECO:0000256" key="6">
    <source>
        <dbReference type="ARBA" id="ARBA00023136"/>
    </source>
</evidence>
<dbReference type="NCBIfam" id="TIGR00879">
    <property type="entry name" value="SP"/>
    <property type="match status" value="1"/>
</dbReference>